<protein>
    <submittedName>
        <fullName evidence="1">Uncharacterized protein</fullName>
    </submittedName>
</protein>
<dbReference type="EMBL" id="JAQIZT010000004">
    <property type="protein sequence ID" value="KAJ7000906.1"/>
    <property type="molecule type" value="Genomic_DNA"/>
</dbReference>
<name>A0AAD6W6U8_9ROSI</name>
<reference evidence="1 2" key="1">
    <citation type="journal article" date="2023" name="Mol. Ecol. Resour.">
        <title>Chromosome-level genome assembly of a triploid poplar Populus alba 'Berolinensis'.</title>
        <authorList>
            <person name="Chen S."/>
            <person name="Yu Y."/>
            <person name="Wang X."/>
            <person name="Wang S."/>
            <person name="Zhang T."/>
            <person name="Zhou Y."/>
            <person name="He R."/>
            <person name="Meng N."/>
            <person name="Wang Y."/>
            <person name="Liu W."/>
            <person name="Liu Z."/>
            <person name="Liu J."/>
            <person name="Guo Q."/>
            <person name="Huang H."/>
            <person name="Sederoff R.R."/>
            <person name="Wang G."/>
            <person name="Qu G."/>
            <person name="Chen S."/>
        </authorList>
    </citation>
    <scope>NUCLEOTIDE SEQUENCE [LARGE SCALE GENOMIC DNA]</scope>
    <source>
        <strain evidence="1">SC-2020</strain>
    </source>
</reference>
<sequence length="227" mass="25538">MKSCIKVLSLYNPQNLSSPKKADGTVEIIFKKGESSTSPLRIFSSSILMVQPAQAPFPVPIKSFSKDDLPVYSFSQDSHVFWDICNCESCCNEDLEADSPKQKKTSSGQKLKVRYNQGDQTIDTLGQPSSKFDYFVKYTPPSWASPEQVPTVSMYQPTKPYDDDFPALQEQVKDRVRTLPQVHNPQGVDADGRQQVTQAKAVLNWQSQNAITQNYVLHRLESKVDLV</sequence>
<dbReference type="Proteomes" id="UP001164929">
    <property type="component" value="Chromosome 4"/>
</dbReference>
<dbReference type="InterPro" id="IPR053098">
    <property type="entry name" value="Petuviruses_polyprotein"/>
</dbReference>
<evidence type="ECO:0000313" key="2">
    <source>
        <dbReference type="Proteomes" id="UP001164929"/>
    </source>
</evidence>
<organism evidence="1 2">
    <name type="scientific">Populus alba x Populus x berolinensis</name>
    <dbReference type="NCBI Taxonomy" id="444605"/>
    <lineage>
        <taxon>Eukaryota</taxon>
        <taxon>Viridiplantae</taxon>
        <taxon>Streptophyta</taxon>
        <taxon>Embryophyta</taxon>
        <taxon>Tracheophyta</taxon>
        <taxon>Spermatophyta</taxon>
        <taxon>Magnoliopsida</taxon>
        <taxon>eudicotyledons</taxon>
        <taxon>Gunneridae</taxon>
        <taxon>Pentapetalae</taxon>
        <taxon>rosids</taxon>
        <taxon>fabids</taxon>
        <taxon>Malpighiales</taxon>
        <taxon>Salicaceae</taxon>
        <taxon>Saliceae</taxon>
        <taxon>Populus</taxon>
    </lineage>
</organism>
<keyword evidence="2" id="KW-1185">Reference proteome</keyword>
<gene>
    <name evidence="1" type="ORF">NC653_011381</name>
</gene>
<evidence type="ECO:0000313" key="1">
    <source>
        <dbReference type="EMBL" id="KAJ7000906.1"/>
    </source>
</evidence>
<dbReference type="AlphaFoldDB" id="A0AAD6W6U8"/>
<dbReference type="PANTHER" id="PTHR48435:SF1">
    <property type="entry name" value="POLYPROTEIN"/>
    <property type="match status" value="1"/>
</dbReference>
<proteinExistence type="predicted"/>
<accession>A0AAD6W6U8</accession>
<dbReference type="PANTHER" id="PTHR48435">
    <property type="entry name" value="POLYPROTEIN"/>
    <property type="match status" value="1"/>
</dbReference>
<comment type="caution">
    <text evidence="1">The sequence shown here is derived from an EMBL/GenBank/DDBJ whole genome shotgun (WGS) entry which is preliminary data.</text>
</comment>